<keyword evidence="13" id="KW-1185">Reference proteome</keyword>
<dbReference type="EMBL" id="UZAG01017070">
    <property type="protein sequence ID" value="VDO32655.1"/>
    <property type="molecule type" value="Genomic_DNA"/>
</dbReference>
<keyword evidence="4" id="KW-0963">Cytoplasm</keyword>
<evidence type="ECO:0000256" key="1">
    <source>
        <dbReference type="ARBA" id="ARBA00004496"/>
    </source>
</evidence>
<evidence type="ECO:0000256" key="2">
    <source>
        <dbReference type="ARBA" id="ARBA00006499"/>
    </source>
</evidence>
<evidence type="ECO:0000256" key="6">
    <source>
        <dbReference type="ARBA" id="ARBA00022832"/>
    </source>
</evidence>
<keyword evidence="5" id="KW-0378">Hydrolase</keyword>
<dbReference type="GO" id="GO:0008474">
    <property type="term" value="F:palmitoyl-(protein) hydrolase activity"/>
    <property type="evidence" value="ECO:0007669"/>
    <property type="project" value="UniProtKB-EC"/>
</dbReference>
<evidence type="ECO:0000256" key="7">
    <source>
        <dbReference type="ARBA" id="ARBA00023098"/>
    </source>
</evidence>
<comment type="catalytic activity">
    <reaction evidence="9">
        <text>S-hexadecanoyl-L-cysteinyl-[protein] + H2O = L-cysteinyl-[protein] + hexadecanoate + H(+)</text>
        <dbReference type="Rhea" id="RHEA:19233"/>
        <dbReference type="Rhea" id="RHEA-COMP:10131"/>
        <dbReference type="Rhea" id="RHEA-COMP:11032"/>
        <dbReference type="ChEBI" id="CHEBI:7896"/>
        <dbReference type="ChEBI" id="CHEBI:15377"/>
        <dbReference type="ChEBI" id="CHEBI:15378"/>
        <dbReference type="ChEBI" id="CHEBI:29950"/>
        <dbReference type="ChEBI" id="CHEBI:74151"/>
        <dbReference type="EC" id="3.1.2.22"/>
    </reaction>
</comment>
<dbReference type="Pfam" id="PF02230">
    <property type="entry name" value="Abhydrolase_2"/>
    <property type="match status" value="1"/>
</dbReference>
<evidence type="ECO:0000313" key="14">
    <source>
        <dbReference type="WBParaSite" id="BTMF_0001161501-mRNA-1"/>
    </source>
</evidence>
<dbReference type="Proteomes" id="UP000280834">
    <property type="component" value="Unassembled WGS sequence"/>
</dbReference>
<comment type="catalytic activity">
    <reaction evidence="10">
        <text>1-hexadecanoyl-sn-glycero-3-phosphocholine + H2O = sn-glycerol 3-phosphocholine + hexadecanoate + H(+)</text>
        <dbReference type="Rhea" id="RHEA:40435"/>
        <dbReference type="ChEBI" id="CHEBI:7896"/>
        <dbReference type="ChEBI" id="CHEBI:15377"/>
        <dbReference type="ChEBI" id="CHEBI:15378"/>
        <dbReference type="ChEBI" id="CHEBI:16870"/>
        <dbReference type="ChEBI" id="CHEBI:72998"/>
    </reaction>
    <physiologicalReaction direction="left-to-right" evidence="10">
        <dbReference type="Rhea" id="RHEA:40436"/>
    </physiologicalReaction>
</comment>
<gene>
    <name evidence="12" type="ORF">BTMF_LOCUS9649</name>
</gene>
<dbReference type="PANTHER" id="PTHR10655:SF68">
    <property type="entry name" value="PALMITOYL-PROTEIN HYDROLASE"/>
    <property type="match status" value="1"/>
</dbReference>
<dbReference type="GO" id="GO:0005737">
    <property type="term" value="C:cytoplasm"/>
    <property type="evidence" value="ECO:0007669"/>
    <property type="project" value="UniProtKB-SubCell"/>
</dbReference>
<comment type="subcellular location">
    <subcellularLocation>
        <location evidence="1">Cytoplasm</location>
    </subcellularLocation>
</comment>
<dbReference type="EC" id="3.1.2.22" evidence="3"/>
<dbReference type="InterPro" id="IPR003140">
    <property type="entry name" value="PLipase/COase/thioEstase"/>
</dbReference>
<evidence type="ECO:0000256" key="10">
    <source>
        <dbReference type="ARBA" id="ARBA00048656"/>
    </source>
</evidence>
<organism evidence="14">
    <name type="scientific">Brugia timori</name>
    <dbReference type="NCBI Taxonomy" id="42155"/>
    <lineage>
        <taxon>Eukaryota</taxon>
        <taxon>Metazoa</taxon>
        <taxon>Ecdysozoa</taxon>
        <taxon>Nematoda</taxon>
        <taxon>Chromadorea</taxon>
        <taxon>Rhabditida</taxon>
        <taxon>Spirurina</taxon>
        <taxon>Spiruromorpha</taxon>
        <taxon>Filarioidea</taxon>
        <taxon>Onchocercidae</taxon>
        <taxon>Brugia</taxon>
    </lineage>
</organism>
<dbReference type="SUPFAM" id="SSF53474">
    <property type="entry name" value="alpha/beta-Hydrolases"/>
    <property type="match status" value="1"/>
</dbReference>
<dbReference type="STRING" id="42155.A0A0R3QV63"/>
<evidence type="ECO:0000259" key="11">
    <source>
        <dbReference type="Pfam" id="PF02230"/>
    </source>
</evidence>
<evidence type="ECO:0000256" key="9">
    <source>
        <dbReference type="ARBA" id="ARBA00047337"/>
    </source>
</evidence>
<dbReference type="InterPro" id="IPR029058">
    <property type="entry name" value="AB_hydrolase_fold"/>
</dbReference>
<keyword evidence="7" id="KW-0443">Lipid metabolism</keyword>
<reference evidence="12 13" key="2">
    <citation type="submission" date="2018-11" db="EMBL/GenBank/DDBJ databases">
        <authorList>
            <consortium name="Pathogen Informatics"/>
        </authorList>
    </citation>
    <scope>NUCLEOTIDE SEQUENCE [LARGE SCALE GENOMIC DNA]</scope>
</reference>
<sequence length="306" mass="33896">MMEFCGAVSATLLNKTWSSIKAYRLKPLRYLYSMQGGAQRTSSFVSNRILLGLFSCCLPGSCNSKAKLRTKMAEPVIIPARGKHTATIIFLHGLGDTGHGWSSVFADEIRHDHIKYICPHAQFVTNDIYSPTRAVTLNFGMQMPAWYDLYGLTPSAEEDEEGINESTMILHSMIDAEIDSGIPSERIMVGGFSMGGALALYAGLIYDKPLAGIIGLSSFLVQRTKLPGAMYTFFQNHTANKDVQIFMGHGGQDFLVPLSFGEMTEAYIKAFNPNIRMKVYPRMAHSSCPEELVDTKEFIAQRLPVI</sequence>
<evidence type="ECO:0000256" key="3">
    <source>
        <dbReference type="ARBA" id="ARBA00012423"/>
    </source>
</evidence>
<dbReference type="AlphaFoldDB" id="A0A0R3QV63"/>
<evidence type="ECO:0000256" key="4">
    <source>
        <dbReference type="ARBA" id="ARBA00022490"/>
    </source>
</evidence>
<comment type="similarity">
    <text evidence="2">Belongs to the AB hydrolase superfamily. AB hydrolase 2 family.</text>
</comment>
<protein>
    <recommendedName>
        <fullName evidence="3">palmitoyl-protein hydrolase</fullName>
        <ecNumber evidence="3">3.1.2.22</ecNumber>
    </recommendedName>
    <alternativeName>
        <fullName evidence="8">Palmitoyl-protein hydrolase</fullName>
    </alternativeName>
</protein>
<dbReference type="InterPro" id="IPR050565">
    <property type="entry name" value="LYPA1-2/EST-like"/>
</dbReference>
<evidence type="ECO:0000313" key="12">
    <source>
        <dbReference type="EMBL" id="VDO32655.1"/>
    </source>
</evidence>
<dbReference type="Gene3D" id="3.40.50.1820">
    <property type="entry name" value="alpha/beta hydrolase"/>
    <property type="match status" value="1"/>
</dbReference>
<dbReference type="WBParaSite" id="BTMF_0001161501-mRNA-1">
    <property type="protein sequence ID" value="BTMF_0001161501-mRNA-1"/>
    <property type="gene ID" value="BTMF_0001161501"/>
</dbReference>
<keyword evidence="6" id="KW-0276">Fatty acid metabolism</keyword>
<dbReference type="FunFam" id="3.40.50.1820:FF:000010">
    <property type="entry name" value="Acyl-protein thioesterase 2"/>
    <property type="match status" value="1"/>
</dbReference>
<dbReference type="PANTHER" id="PTHR10655">
    <property type="entry name" value="LYSOPHOSPHOLIPASE-RELATED"/>
    <property type="match status" value="1"/>
</dbReference>
<evidence type="ECO:0000256" key="8">
    <source>
        <dbReference type="ARBA" id="ARBA00031195"/>
    </source>
</evidence>
<name>A0A0R3QV63_9BILA</name>
<proteinExistence type="inferred from homology"/>
<reference evidence="14" key="1">
    <citation type="submission" date="2017-02" db="UniProtKB">
        <authorList>
            <consortium name="WormBaseParasite"/>
        </authorList>
    </citation>
    <scope>IDENTIFICATION</scope>
</reference>
<feature type="domain" description="Phospholipase/carboxylesterase/thioesterase" evidence="11">
    <location>
        <begin position="74"/>
        <end position="300"/>
    </location>
</feature>
<accession>A0A0R3QV63</accession>
<dbReference type="GO" id="GO:0006631">
    <property type="term" value="P:fatty acid metabolic process"/>
    <property type="evidence" value="ECO:0007669"/>
    <property type="project" value="UniProtKB-KW"/>
</dbReference>
<dbReference type="GO" id="GO:0052689">
    <property type="term" value="F:carboxylic ester hydrolase activity"/>
    <property type="evidence" value="ECO:0007669"/>
    <property type="project" value="TreeGrafter"/>
</dbReference>
<evidence type="ECO:0000256" key="5">
    <source>
        <dbReference type="ARBA" id="ARBA00022801"/>
    </source>
</evidence>
<evidence type="ECO:0000313" key="13">
    <source>
        <dbReference type="Proteomes" id="UP000280834"/>
    </source>
</evidence>